<evidence type="ECO:0000313" key="3">
    <source>
        <dbReference type="Proteomes" id="UP001229421"/>
    </source>
</evidence>
<accession>A0AAD8JU94</accession>
<evidence type="ECO:0008006" key="4">
    <source>
        <dbReference type="Google" id="ProtNLM"/>
    </source>
</evidence>
<keyword evidence="1" id="KW-0732">Signal</keyword>
<comment type="caution">
    <text evidence="2">The sequence shown here is derived from an EMBL/GenBank/DDBJ whole genome shotgun (WGS) entry which is preliminary data.</text>
</comment>
<protein>
    <recommendedName>
        <fullName evidence="4">Secreted protein</fullName>
    </recommendedName>
</protein>
<reference evidence="2" key="1">
    <citation type="journal article" date="2023" name="bioRxiv">
        <title>Improved chromosome-level genome assembly for marigold (Tagetes erecta).</title>
        <authorList>
            <person name="Jiang F."/>
            <person name="Yuan L."/>
            <person name="Wang S."/>
            <person name="Wang H."/>
            <person name="Xu D."/>
            <person name="Wang A."/>
            <person name="Fan W."/>
        </authorList>
    </citation>
    <scope>NUCLEOTIDE SEQUENCE</scope>
    <source>
        <strain evidence="2">WSJ</strain>
        <tissue evidence="2">Leaf</tissue>
    </source>
</reference>
<dbReference type="Proteomes" id="UP001229421">
    <property type="component" value="Unassembled WGS sequence"/>
</dbReference>
<sequence>MWVLSCVSLVVSKLVFGWRHDVYLVLKSVKRTKATRSKIKAQSVKRKSARDCRVRRTHTGHEETRSSCVVVPDLKVKKINPNQTIRIIFVKTSRLISSNSNFLCFDVCDIVETLIEQ</sequence>
<organism evidence="2 3">
    <name type="scientific">Tagetes erecta</name>
    <name type="common">African marigold</name>
    <dbReference type="NCBI Taxonomy" id="13708"/>
    <lineage>
        <taxon>Eukaryota</taxon>
        <taxon>Viridiplantae</taxon>
        <taxon>Streptophyta</taxon>
        <taxon>Embryophyta</taxon>
        <taxon>Tracheophyta</taxon>
        <taxon>Spermatophyta</taxon>
        <taxon>Magnoliopsida</taxon>
        <taxon>eudicotyledons</taxon>
        <taxon>Gunneridae</taxon>
        <taxon>Pentapetalae</taxon>
        <taxon>asterids</taxon>
        <taxon>campanulids</taxon>
        <taxon>Asterales</taxon>
        <taxon>Asteraceae</taxon>
        <taxon>Asteroideae</taxon>
        <taxon>Heliantheae alliance</taxon>
        <taxon>Tageteae</taxon>
        <taxon>Tagetes</taxon>
    </lineage>
</organism>
<gene>
    <name evidence="2" type="ORF">QVD17_36387</name>
</gene>
<evidence type="ECO:0000313" key="2">
    <source>
        <dbReference type="EMBL" id="KAK1409858.1"/>
    </source>
</evidence>
<feature type="signal peptide" evidence="1">
    <location>
        <begin position="1"/>
        <end position="17"/>
    </location>
</feature>
<feature type="chain" id="PRO_5042198899" description="Secreted protein" evidence="1">
    <location>
        <begin position="18"/>
        <end position="117"/>
    </location>
</feature>
<evidence type="ECO:0000256" key="1">
    <source>
        <dbReference type="SAM" id="SignalP"/>
    </source>
</evidence>
<dbReference type="EMBL" id="JAUHHV010000010">
    <property type="protein sequence ID" value="KAK1409858.1"/>
    <property type="molecule type" value="Genomic_DNA"/>
</dbReference>
<dbReference type="AlphaFoldDB" id="A0AAD8JU94"/>
<name>A0AAD8JU94_TARER</name>
<proteinExistence type="predicted"/>
<keyword evidence="3" id="KW-1185">Reference proteome</keyword>